<evidence type="ECO:0000313" key="1">
    <source>
        <dbReference type="EMBL" id="THF98680.1"/>
    </source>
</evidence>
<dbReference type="InterPro" id="IPR023393">
    <property type="entry name" value="START-like_dom_sf"/>
</dbReference>
<name>A0A4S4D8A7_CAMSN</name>
<protein>
    <recommendedName>
        <fullName evidence="3">START domain-containing protein</fullName>
    </recommendedName>
</protein>
<dbReference type="Proteomes" id="UP000306102">
    <property type="component" value="Unassembled WGS sequence"/>
</dbReference>
<evidence type="ECO:0000313" key="2">
    <source>
        <dbReference type="Proteomes" id="UP000306102"/>
    </source>
</evidence>
<dbReference type="PANTHER" id="PTHR12136">
    <property type="entry name" value="ENHANCED DISEASE RESISTANCE-RELATED"/>
    <property type="match status" value="1"/>
</dbReference>
<dbReference type="Gene3D" id="3.30.530.20">
    <property type="match status" value="1"/>
</dbReference>
<organism evidence="1 2">
    <name type="scientific">Camellia sinensis var. sinensis</name>
    <name type="common">China tea</name>
    <dbReference type="NCBI Taxonomy" id="542762"/>
    <lineage>
        <taxon>Eukaryota</taxon>
        <taxon>Viridiplantae</taxon>
        <taxon>Streptophyta</taxon>
        <taxon>Embryophyta</taxon>
        <taxon>Tracheophyta</taxon>
        <taxon>Spermatophyta</taxon>
        <taxon>Magnoliopsida</taxon>
        <taxon>eudicotyledons</taxon>
        <taxon>Gunneridae</taxon>
        <taxon>Pentapetalae</taxon>
        <taxon>asterids</taxon>
        <taxon>Ericales</taxon>
        <taxon>Theaceae</taxon>
        <taxon>Camellia</taxon>
    </lineage>
</organism>
<proteinExistence type="predicted"/>
<accession>A0A4S4D8A7</accession>
<dbReference type="InterPro" id="IPR045096">
    <property type="entry name" value="EDR2-like"/>
</dbReference>
<comment type="caution">
    <text evidence="1">The sequence shown here is derived from an EMBL/GenBank/DDBJ whole genome shotgun (WGS) entry which is preliminary data.</text>
</comment>
<sequence length="310" mass="34987">MVPGGGFNISPLKPQNGRPRTQVQHLMQIDLKGWGVFYISSFQQHCLLQMLNNVADERSAHPRIPVVVNMASTPMSSKKSQKLHNCSGGFNISPLKPQNGRPRTQVQHLMQIDLKGWGVGYISSFQQHCLLQMLNNVAGLREYFSQTDERSAHPRIPVMVNMASTPMSSKKSQKLHNRSTSLEQINAANKNGMTMDEYTDEDDEFQIPDPEACSMCLESDVKKTEEECTNQIDLSCFSGNLQRDDRDNGRDCWRISDGNNFRVRGNNFYHDKSKANTRNELPERLIGAVRVSHIELSSAIVPNLDQDPLD</sequence>
<dbReference type="AlphaFoldDB" id="A0A4S4D8A7"/>
<reference evidence="1 2" key="1">
    <citation type="journal article" date="2018" name="Proc. Natl. Acad. Sci. U.S.A.">
        <title>Draft genome sequence of Camellia sinensis var. sinensis provides insights into the evolution of the tea genome and tea quality.</title>
        <authorList>
            <person name="Wei C."/>
            <person name="Yang H."/>
            <person name="Wang S."/>
            <person name="Zhao J."/>
            <person name="Liu C."/>
            <person name="Gao L."/>
            <person name="Xia E."/>
            <person name="Lu Y."/>
            <person name="Tai Y."/>
            <person name="She G."/>
            <person name="Sun J."/>
            <person name="Cao H."/>
            <person name="Tong W."/>
            <person name="Gao Q."/>
            <person name="Li Y."/>
            <person name="Deng W."/>
            <person name="Jiang X."/>
            <person name="Wang W."/>
            <person name="Chen Q."/>
            <person name="Zhang S."/>
            <person name="Li H."/>
            <person name="Wu J."/>
            <person name="Wang P."/>
            <person name="Li P."/>
            <person name="Shi C."/>
            <person name="Zheng F."/>
            <person name="Jian J."/>
            <person name="Huang B."/>
            <person name="Shan D."/>
            <person name="Shi M."/>
            <person name="Fang C."/>
            <person name="Yue Y."/>
            <person name="Li F."/>
            <person name="Li D."/>
            <person name="Wei S."/>
            <person name="Han B."/>
            <person name="Jiang C."/>
            <person name="Yin Y."/>
            <person name="Xia T."/>
            <person name="Zhang Z."/>
            <person name="Bennetzen J.L."/>
            <person name="Zhao S."/>
            <person name="Wan X."/>
        </authorList>
    </citation>
    <scope>NUCLEOTIDE SEQUENCE [LARGE SCALE GENOMIC DNA]</scope>
    <source>
        <strain evidence="2">cv. Shuchazao</strain>
        <tissue evidence="1">Leaf</tissue>
    </source>
</reference>
<keyword evidence="2" id="KW-1185">Reference proteome</keyword>
<gene>
    <name evidence="1" type="ORF">TEA_026769</name>
</gene>
<dbReference type="PANTHER" id="PTHR12136:SF100">
    <property type="entry name" value="PROTEIN ENHANCED DISEASE RESISTANCE 2-LIKE"/>
    <property type="match status" value="1"/>
</dbReference>
<evidence type="ECO:0008006" key="3">
    <source>
        <dbReference type="Google" id="ProtNLM"/>
    </source>
</evidence>
<dbReference type="EMBL" id="SDRB02012150">
    <property type="protein sequence ID" value="THF98680.1"/>
    <property type="molecule type" value="Genomic_DNA"/>
</dbReference>